<evidence type="ECO:0000256" key="8">
    <source>
        <dbReference type="SAM" id="Phobius"/>
    </source>
</evidence>
<evidence type="ECO:0000256" key="6">
    <source>
        <dbReference type="ARBA" id="ARBA00023136"/>
    </source>
</evidence>
<feature type="transmembrane region" description="Helical" evidence="8">
    <location>
        <begin position="238"/>
        <end position="257"/>
    </location>
</feature>
<evidence type="ECO:0000256" key="2">
    <source>
        <dbReference type="ARBA" id="ARBA00022676"/>
    </source>
</evidence>
<protein>
    <submittedName>
        <fullName evidence="9">Uncharacterized protein</fullName>
    </submittedName>
</protein>
<keyword evidence="7" id="KW-0961">Cell wall biogenesis/degradation</keyword>
<keyword evidence="3" id="KW-0808">Transferase</keyword>
<dbReference type="InterPro" id="IPR005150">
    <property type="entry name" value="Cellulose_synth"/>
</dbReference>
<dbReference type="GO" id="GO:0016020">
    <property type="term" value="C:membrane"/>
    <property type="evidence" value="ECO:0007669"/>
    <property type="project" value="InterPro"/>
</dbReference>
<dbReference type="Proteomes" id="UP000813462">
    <property type="component" value="Unassembled WGS sequence"/>
</dbReference>
<dbReference type="GO" id="GO:0030244">
    <property type="term" value="P:cellulose biosynthetic process"/>
    <property type="evidence" value="ECO:0007669"/>
    <property type="project" value="InterPro"/>
</dbReference>
<evidence type="ECO:0000256" key="1">
    <source>
        <dbReference type="ARBA" id="ARBA00004308"/>
    </source>
</evidence>
<reference evidence="9" key="1">
    <citation type="journal article" date="2021" name="Front. Plant Sci.">
        <title>Chromosome-Scale Genome Assembly for Chinese Sour Jujube and Insights Into Its Genome Evolution and Domestication Signature.</title>
        <authorList>
            <person name="Shen L.-Y."/>
            <person name="Luo H."/>
            <person name="Wang X.-L."/>
            <person name="Wang X.-M."/>
            <person name="Qiu X.-J."/>
            <person name="Liu H."/>
            <person name="Zhou S.-S."/>
            <person name="Jia K.-H."/>
            <person name="Nie S."/>
            <person name="Bao Y.-T."/>
            <person name="Zhang R.-G."/>
            <person name="Yun Q.-Z."/>
            <person name="Chai Y.-H."/>
            <person name="Lu J.-Y."/>
            <person name="Li Y."/>
            <person name="Zhao S.-W."/>
            <person name="Mao J.-F."/>
            <person name="Jia S.-G."/>
            <person name="Mao Y.-M."/>
        </authorList>
    </citation>
    <scope>NUCLEOTIDE SEQUENCE</scope>
    <source>
        <strain evidence="9">AT0</strain>
        <tissue evidence="9">Leaf</tissue>
    </source>
</reference>
<dbReference type="PANTHER" id="PTHR13301">
    <property type="entry name" value="X-BOX TRANSCRIPTION FACTOR-RELATED"/>
    <property type="match status" value="1"/>
</dbReference>
<keyword evidence="4 8" id="KW-0812">Transmembrane</keyword>
<evidence type="ECO:0000256" key="4">
    <source>
        <dbReference type="ARBA" id="ARBA00022692"/>
    </source>
</evidence>
<dbReference type="GO" id="GO:0071555">
    <property type="term" value="P:cell wall organization"/>
    <property type="evidence" value="ECO:0007669"/>
    <property type="project" value="UniProtKB-KW"/>
</dbReference>
<dbReference type="AlphaFoldDB" id="A0A978VJQ4"/>
<organism evidence="9 10">
    <name type="scientific">Ziziphus jujuba var. spinosa</name>
    <dbReference type="NCBI Taxonomy" id="714518"/>
    <lineage>
        <taxon>Eukaryota</taxon>
        <taxon>Viridiplantae</taxon>
        <taxon>Streptophyta</taxon>
        <taxon>Embryophyta</taxon>
        <taxon>Tracheophyta</taxon>
        <taxon>Spermatophyta</taxon>
        <taxon>Magnoliopsida</taxon>
        <taxon>eudicotyledons</taxon>
        <taxon>Gunneridae</taxon>
        <taxon>Pentapetalae</taxon>
        <taxon>rosids</taxon>
        <taxon>fabids</taxon>
        <taxon>Rosales</taxon>
        <taxon>Rhamnaceae</taxon>
        <taxon>Paliureae</taxon>
        <taxon>Ziziphus</taxon>
    </lineage>
</organism>
<dbReference type="Pfam" id="PF03552">
    <property type="entry name" value="Cellulose_synt"/>
    <property type="match status" value="1"/>
</dbReference>
<keyword evidence="2" id="KW-0328">Glycosyltransferase</keyword>
<sequence length="320" mass="36715">MGMMVDSQEGACGGGSWFSFKSLIRRKQVGFLYYAIAEDYLTGFTLQCKGWTSVFHATSVPQFLGTATTNLNDLLTQGIRWSPGLMDAGLSKFFAFIYDPSKMSFLWKMCYAELSFFRLYCLPLWRFATVSQLCPLNGTSIYPEVSNLFFIIFPFIFMSSSIKLLYEIFITGGSFRSWINEKRIWMIKSITCHLYGCFDAFMKRIGMRKTSFLATNKVDDDEQVMLYTKGLIDFRTSAMFLAPLVTLMMLNMVSFVMKANPCGRFGEMVSSSFDIILYLSNEFPYHGRYFNKEGQGKNSSINDHFLCFCYIALDFLATRI</sequence>
<proteinExistence type="predicted"/>
<dbReference type="GO" id="GO:0016760">
    <property type="term" value="F:cellulose synthase (UDP-forming) activity"/>
    <property type="evidence" value="ECO:0007669"/>
    <property type="project" value="InterPro"/>
</dbReference>
<evidence type="ECO:0000256" key="7">
    <source>
        <dbReference type="ARBA" id="ARBA00023316"/>
    </source>
</evidence>
<evidence type="ECO:0000313" key="10">
    <source>
        <dbReference type="Proteomes" id="UP000813462"/>
    </source>
</evidence>
<feature type="transmembrane region" description="Helical" evidence="8">
    <location>
        <begin position="148"/>
        <end position="166"/>
    </location>
</feature>
<evidence type="ECO:0000256" key="5">
    <source>
        <dbReference type="ARBA" id="ARBA00022989"/>
    </source>
</evidence>
<evidence type="ECO:0000313" key="9">
    <source>
        <dbReference type="EMBL" id="KAH7533323.1"/>
    </source>
</evidence>
<dbReference type="GO" id="GO:0012505">
    <property type="term" value="C:endomembrane system"/>
    <property type="evidence" value="ECO:0007669"/>
    <property type="project" value="UniProtKB-SubCell"/>
</dbReference>
<evidence type="ECO:0000256" key="3">
    <source>
        <dbReference type="ARBA" id="ARBA00022679"/>
    </source>
</evidence>
<keyword evidence="6 8" id="KW-0472">Membrane</keyword>
<name>A0A978VJQ4_ZIZJJ</name>
<comment type="subcellular location">
    <subcellularLocation>
        <location evidence="1">Endomembrane system</location>
    </subcellularLocation>
</comment>
<comment type="caution">
    <text evidence="9">The sequence shown here is derived from an EMBL/GenBank/DDBJ whole genome shotgun (WGS) entry which is preliminary data.</text>
</comment>
<dbReference type="EMBL" id="JAEACU010000004">
    <property type="protein sequence ID" value="KAH7533323.1"/>
    <property type="molecule type" value="Genomic_DNA"/>
</dbReference>
<gene>
    <name evidence="9" type="ORF">FEM48_Zijuj04G0118600</name>
</gene>
<accession>A0A978VJQ4</accession>
<keyword evidence="5 8" id="KW-1133">Transmembrane helix</keyword>